<accession>A0ABW9AUD2</accession>
<protein>
    <submittedName>
        <fullName evidence="2">DUF2778 domain-containing protein</fullName>
    </submittedName>
</protein>
<comment type="caution">
    <text evidence="2">The sequence shown here is derived from an EMBL/GenBank/DDBJ whole genome shotgun (WGS) entry which is preliminary data.</text>
</comment>
<feature type="domain" description="Tlde1" evidence="1">
    <location>
        <begin position="24"/>
        <end position="145"/>
    </location>
</feature>
<sequence length="159" mass="18014">MPVFCSFTLNRKETSQLVCSGFGQVEAYSGQKIGRDNPDEVADVDVGPIPPGTYYIVDRQSGGRFGGLRDFIAEHVGSTDRHKWFMLWNPHGGDLTMINGIRRGQFRLHPEGERRLSEGCITVKNPADFERLQRHIRAFEPTMQMPGTDMRAYGRVDVR</sequence>
<gene>
    <name evidence="2" type="ORF">PQR57_20035</name>
</gene>
<dbReference type="RefSeq" id="WP_408178392.1">
    <property type="nucleotide sequence ID" value="NZ_JAQQEZ010000013.1"/>
</dbReference>
<evidence type="ECO:0000259" key="1">
    <source>
        <dbReference type="Pfam" id="PF10908"/>
    </source>
</evidence>
<dbReference type="EMBL" id="JAQQEZ010000013">
    <property type="protein sequence ID" value="MFM0003316.1"/>
    <property type="molecule type" value="Genomic_DNA"/>
</dbReference>
<organism evidence="2 3">
    <name type="scientific">Paraburkholderia dipogonis</name>
    <dbReference type="NCBI Taxonomy" id="1211383"/>
    <lineage>
        <taxon>Bacteria</taxon>
        <taxon>Pseudomonadati</taxon>
        <taxon>Pseudomonadota</taxon>
        <taxon>Betaproteobacteria</taxon>
        <taxon>Burkholderiales</taxon>
        <taxon>Burkholderiaceae</taxon>
        <taxon>Paraburkholderia</taxon>
    </lineage>
</organism>
<name>A0ABW9AUD2_9BURK</name>
<proteinExistence type="predicted"/>
<keyword evidence="3" id="KW-1185">Reference proteome</keyword>
<evidence type="ECO:0000313" key="2">
    <source>
        <dbReference type="EMBL" id="MFM0003316.1"/>
    </source>
</evidence>
<dbReference type="Pfam" id="PF10908">
    <property type="entry name" value="Tlde1_dom"/>
    <property type="match status" value="1"/>
</dbReference>
<dbReference type="Proteomes" id="UP001629230">
    <property type="component" value="Unassembled WGS sequence"/>
</dbReference>
<reference evidence="2 3" key="1">
    <citation type="journal article" date="2024" name="Chem. Sci.">
        <title>Discovery of megapolipeptins by genome mining of a Burkholderiales bacteria collection.</title>
        <authorList>
            <person name="Paulo B.S."/>
            <person name="Recchia M.J.J."/>
            <person name="Lee S."/>
            <person name="Fergusson C.H."/>
            <person name="Romanowski S.B."/>
            <person name="Hernandez A."/>
            <person name="Krull N."/>
            <person name="Liu D.Y."/>
            <person name="Cavanagh H."/>
            <person name="Bos A."/>
            <person name="Gray C.A."/>
            <person name="Murphy B.T."/>
            <person name="Linington R.G."/>
            <person name="Eustaquio A.S."/>
        </authorList>
    </citation>
    <scope>NUCLEOTIDE SEQUENCE [LARGE SCALE GENOMIC DNA]</scope>
    <source>
        <strain evidence="2 3">RL17-350-BIC-A</strain>
    </source>
</reference>
<evidence type="ECO:0000313" key="3">
    <source>
        <dbReference type="Proteomes" id="UP001629230"/>
    </source>
</evidence>
<dbReference type="InterPro" id="IPR021225">
    <property type="entry name" value="Tlde1_dom"/>
</dbReference>